<sequence>MRHTQSAATVMAALFLMLAGMIPVQAAIDQSDFLSPEEAFQYELVPDGDQYRLAWDIADDYYLYRKRMTVSGQDAEPASVSYPEGEIITDEYFGESEVYYGQA</sequence>
<dbReference type="Proteomes" id="UP000460949">
    <property type="component" value="Unassembled WGS sequence"/>
</dbReference>
<proteinExistence type="predicted"/>
<feature type="non-terminal residue" evidence="3">
    <location>
        <position position="103"/>
    </location>
</feature>
<dbReference type="InterPro" id="IPR036929">
    <property type="entry name" value="DsbDN_sf"/>
</dbReference>
<dbReference type="SUPFAM" id="SSF74863">
    <property type="entry name" value="Thiol:disulfide interchange protein DsbD, N-terminal domain (DsbD-alpha)"/>
    <property type="match status" value="1"/>
</dbReference>
<gene>
    <name evidence="3" type="ORF">GLW04_19670</name>
</gene>
<dbReference type="AlphaFoldDB" id="A0A845E8V4"/>
<evidence type="ECO:0000256" key="1">
    <source>
        <dbReference type="SAM" id="SignalP"/>
    </source>
</evidence>
<accession>A0A845E8V4</accession>
<dbReference type="Gene3D" id="2.60.40.1250">
    <property type="entry name" value="Thiol:disulfide interchange protein DsbD, N-terminal domain"/>
    <property type="match status" value="1"/>
</dbReference>
<name>A0A845E8V4_9BACI</name>
<evidence type="ECO:0000313" key="3">
    <source>
        <dbReference type="EMBL" id="MYL22084.1"/>
    </source>
</evidence>
<evidence type="ECO:0000259" key="2">
    <source>
        <dbReference type="Pfam" id="PF11412"/>
    </source>
</evidence>
<dbReference type="Pfam" id="PF11412">
    <property type="entry name" value="DsbD_N"/>
    <property type="match status" value="1"/>
</dbReference>
<protein>
    <submittedName>
        <fullName evidence="3">Thiol:disulfide interchange protein</fullName>
    </submittedName>
</protein>
<feature type="signal peptide" evidence="1">
    <location>
        <begin position="1"/>
        <end position="26"/>
    </location>
</feature>
<dbReference type="InterPro" id="IPR028250">
    <property type="entry name" value="DsbDN"/>
</dbReference>
<feature type="domain" description="Thiol:disulfide interchange protein DsbD N-terminal" evidence="2">
    <location>
        <begin position="30"/>
        <end position="102"/>
    </location>
</feature>
<reference evidence="3 4" key="1">
    <citation type="submission" date="2019-11" db="EMBL/GenBank/DDBJ databases">
        <title>Genome sequences of 17 halophilic strains isolated from different environments.</title>
        <authorList>
            <person name="Furrow R.E."/>
        </authorList>
    </citation>
    <scope>NUCLEOTIDE SEQUENCE [LARGE SCALE GENOMIC DNA]</scope>
    <source>
        <strain evidence="3 4">22511_23_Filter</strain>
    </source>
</reference>
<comment type="caution">
    <text evidence="3">The sequence shown here is derived from an EMBL/GenBank/DDBJ whole genome shotgun (WGS) entry which is preliminary data.</text>
</comment>
<organism evidence="3 4">
    <name type="scientific">Halobacillus litoralis</name>
    <dbReference type="NCBI Taxonomy" id="45668"/>
    <lineage>
        <taxon>Bacteria</taxon>
        <taxon>Bacillati</taxon>
        <taxon>Bacillota</taxon>
        <taxon>Bacilli</taxon>
        <taxon>Bacillales</taxon>
        <taxon>Bacillaceae</taxon>
        <taxon>Halobacillus</taxon>
    </lineage>
</organism>
<evidence type="ECO:0000313" key="4">
    <source>
        <dbReference type="Proteomes" id="UP000460949"/>
    </source>
</evidence>
<keyword evidence="1" id="KW-0732">Signal</keyword>
<dbReference type="EMBL" id="WMET01000029">
    <property type="protein sequence ID" value="MYL22084.1"/>
    <property type="molecule type" value="Genomic_DNA"/>
</dbReference>
<feature type="chain" id="PRO_5032741431" evidence="1">
    <location>
        <begin position="27"/>
        <end position="103"/>
    </location>
</feature>